<evidence type="ECO:0008006" key="5">
    <source>
        <dbReference type="Google" id="ProtNLM"/>
    </source>
</evidence>
<evidence type="ECO:0000313" key="4">
    <source>
        <dbReference type="Proteomes" id="UP000248066"/>
    </source>
</evidence>
<proteinExistence type="inferred from homology"/>
<dbReference type="InterPro" id="IPR029045">
    <property type="entry name" value="ClpP/crotonase-like_dom_sf"/>
</dbReference>
<dbReference type="InterPro" id="IPR018376">
    <property type="entry name" value="Enoyl-CoA_hyd/isom_CS"/>
</dbReference>
<dbReference type="Gene3D" id="3.90.226.10">
    <property type="entry name" value="2-enoyl-CoA Hydratase, Chain A, domain 1"/>
    <property type="match status" value="1"/>
</dbReference>
<evidence type="ECO:0000256" key="1">
    <source>
        <dbReference type="ARBA" id="ARBA00005254"/>
    </source>
</evidence>
<dbReference type="InterPro" id="IPR001753">
    <property type="entry name" value="Enoyl-CoA_hydra/iso"/>
</dbReference>
<evidence type="ECO:0000313" key="3">
    <source>
        <dbReference type="EMBL" id="PYZ96676.1"/>
    </source>
</evidence>
<comment type="similarity">
    <text evidence="1 2">Belongs to the enoyl-CoA hydratase/isomerase family.</text>
</comment>
<dbReference type="Gene3D" id="1.10.12.10">
    <property type="entry name" value="Lyase 2-enoyl-coa Hydratase, Chain A, domain 2"/>
    <property type="match status" value="1"/>
</dbReference>
<reference evidence="3 4" key="1">
    <citation type="submission" date="2017-10" db="EMBL/GenBank/DDBJ databases">
        <title>Bacillus sp. nov., a halophilic bacterium isolated from a Yangshapao Lake.</title>
        <authorList>
            <person name="Wang H."/>
        </authorList>
    </citation>
    <scope>NUCLEOTIDE SEQUENCE [LARGE SCALE GENOMIC DNA]</scope>
    <source>
        <strain evidence="3 4">YSP-3</strain>
    </source>
</reference>
<dbReference type="PANTHER" id="PTHR43802">
    <property type="entry name" value="ENOYL-COA HYDRATASE"/>
    <property type="match status" value="1"/>
</dbReference>
<keyword evidence="4" id="KW-1185">Reference proteome</keyword>
<dbReference type="RefSeq" id="WP_110520613.1">
    <property type="nucleotide sequence ID" value="NZ_PDOF01000002.1"/>
</dbReference>
<dbReference type="SUPFAM" id="SSF52096">
    <property type="entry name" value="ClpP/crotonase"/>
    <property type="match status" value="1"/>
</dbReference>
<dbReference type="CDD" id="cd06558">
    <property type="entry name" value="crotonase-like"/>
    <property type="match status" value="1"/>
</dbReference>
<accession>A0A2W0H7G5</accession>
<dbReference type="GO" id="GO:0003824">
    <property type="term" value="F:catalytic activity"/>
    <property type="evidence" value="ECO:0007669"/>
    <property type="project" value="InterPro"/>
</dbReference>
<organism evidence="3 4">
    <name type="scientific">Alteribacter lacisalsi</name>
    <dbReference type="NCBI Taxonomy" id="2045244"/>
    <lineage>
        <taxon>Bacteria</taxon>
        <taxon>Bacillati</taxon>
        <taxon>Bacillota</taxon>
        <taxon>Bacilli</taxon>
        <taxon>Bacillales</taxon>
        <taxon>Bacillaceae</taxon>
        <taxon>Alteribacter</taxon>
    </lineage>
</organism>
<gene>
    <name evidence="3" type="ORF">CR205_13330</name>
</gene>
<dbReference type="EMBL" id="PDOF01000002">
    <property type="protein sequence ID" value="PYZ96676.1"/>
    <property type="molecule type" value="Genomic_DNA"/>
</dbReference>
<name>A0A2W0H7G5_9BACI</name>
<dbReference type="AlphaFoldDB" id="A0A2W0H7G5"/>
<evidence type="ECO:0000256" key="2">
    <source>
        <dbReference type="RuleBase" id="RU003707"/>
    </source>
</evidence>
<sequence>MSEQKKDLILTKEGSIATIVINRAEKRNALTHEMWKDLPDLLNDVEEDENIKVLIVSGAGKQAFAAGADISEFNTLRASAEGARVYNEATQNAEKKLEQLSKPTIAMIQGFCVGGGLEIALACDFRFTSDTGVFGITPAKIGIIYNLAGTKKLVDLVGPARAKDILFSGRMLDAEEAYEIGLVERLYAESELTEKTYDYANLLASRAQNSIRGLKRVITEVEYGAVVESKEIEDLILQSFDSDEYLEGVKAFQEKRKPVFK</sequence>
<dbReference type="Pfam" id="PF00378">
    <property type="entry name" value="ECH_1"/>
    <property type="match status" value="1"/>
</dbReference>
<dbReference type="PANTHER" id="PTHR43802:SF1">
    <property type="entry name" value="IP11341P-RELATED"/>
    <property type="match status" value="1"/>
</dbReference>
<dbReference type="Proteomes" id="UP000248066">
    <property type="component" value="Unassembled WGS sequence"/>
</dbReference>
<dbReference type="OrthoDB" id="9775794at2"/>
<protein>
    <recommendedName>
        <fullName evidence="5">Enoyl-CoA hydratase</fullName>
    </recommendedName>
</protein>
<dbReference type="PROSITE" id="PS00166">
    <property type="entry name" value="ENOYL_COA_HYDRATASE"/>
    <property type="match status" value="1"/>
</dbReference>
<comment type="caution">
    <text evidence="3">The sequence shown here is derived from an EMBL/GenBank/DDBJ whole genome shotgun (WGS) entry which is preliminary data.</text>
</comment>
<dbReference type="InterPro" id="IPR014748">
    <property type="entry name" value="Enoyl-CoA_hydra_C"/>
</dbReference>